<sequence>MIDRASRNRLAELIRSLSSGQISNDEFEDSIPESNDDAIRQVFSHGAWCLYSDMKEYKLKGKDALSRDDRTIVARWVLFLKTDIEYIWPSATFKEEFLKCISLGIFGQSTLDKWKTHGNVELWPFSNIEQFNKAKKENGYLGVQYT</sequence>
<protein>
    <submittedName>
        <fullName evidence="1">Uncharacterized protein</fullName>
    </submittedName>
</protein>
<proteinExistence type="predicted"/>
<reference evidence="1 2" key="1">
    <citation type="submission" date="2023-03" db="EMBL/GenBank/DDBJ databases">
        <title>Draft genome sequence of Thalassotalea insulae KCTC 62186T.</title>
        <authorList>
            <person name="Sawabe T."/>
        </authorList>
    </citation>
    <scope>NUCLEOTIDE SEQUENCE [LARGE SCALE GENOMIC DNA]</scope>
    <source>
        <strain evidence="1 2">KCTC 62186</strain>
    </source>
</reference>
<keyword evidence="2" id="KW-1185">Reference proteome</keyword>
<evidence type="ECO:0000313" key="1">
    <source>
        <dbReference type="EMBL" id="GLX76677.1"/>
    </source>
</evidence>
<dbReference type="Proteomes" id="UP001157186">
    <property type="component" value="Unassembled WGS sequence"/>
</dbReference>
<dbReference type="EMBL" id="BSST01000001">
    <property type="protein sequence ID" value="GLX76677.1"/>
    <property type="molecule type" value="Genomic_DNA"/>
</dbReference>
<comment type="caution">
    <text evidence="1">The sequence shown here is derived from an EMBL/GenBank/DDBJ whole genome shotgun (WGS) entry which is preliminary data.</text>
</comment>
<organism evidence="1 2">
    <name type="scientific">Thalassotalea insulae</name>
    <dbReference type="NCBI Taxonomy" id="2056778"/>
    <lineage>
        <taxon>Bacteria</taxon>
        <taxon>Pseudomonadati</taxon>
        <taxon>Pseudomonadota</taxon>
        <taxon>Gammaproteobacteria</taxon>
        <taxon>Alteromonadales</taxon>
        <taxon>Colwelliaceae</taxon>
        <taxon>Thalassotalea</taxon>
    </lineage>
</organism>
<accession>A0ABQ6GL62</accession>
<gene>
    <name evidence="1" type="ORF">tinsulaeT_00170</name>
</gene>
<evidence type="ECO:0000313" key="2">
    <source>
        <dbReference type="Proteomes" id="UP001157186"/>
    </source>
</evidence>
<dbReference type="RefSeq" id="WP_284242467.1">
    <property type="nucleotide sequence ID" value="NZ_BSST01000001.1"/>
</dbReference>
<name>A0ABQ6GL62_9GAMM</name>